<feature type="transmembrane region" description="Helical" evidence="1">
    <location>
        <begin position="12"/>
        <end position="45"/>
    </location>
</feature>
<sequence>MSCSSVSCLSRIYWFDCCFAIAASLVFAGACLLLLLLVYLLIWLFSGCRLACLTLKSKKWLSTSCTLLSQTKGDLLGCCHV</sequence>
<keyword evidence="3" id="KW-1185">Reference proteome</keyword>
<dbReference type="EMBL" id="JAVLET010000001">
    <property type="protein sequence ID" value="KAL0475673.1"/>
    <property type="molecule type" value="Genomic_DNA"/>
</dbReference>
<accession>A0ABR3DSM3</accession>
<comment type="caution">
    <text evidence="2">The sequence shown here is derived from an EMBL/GenBank/DDBJ whole genome shotgun (WGS) entry which is preliminary data.</text>
</comment>
<organism evidence="2 3">
    <name type="scientific">Neurospora intermedia</name>
    <dbReference type="NCBI Taxonomy" id="5142"/>
    <lineage>
        <taxon>Eukaryota</taxon>
        <taxon>Fungi</taxon>
        <taxon>Dikarya</taxon>
        <taxon>Ascomycota</taxon>
        <taxon>Pezizomycotina</taxon>
        <taxon>Sordariomycetes</taxon>
        <taxon>Sordariomycetidae</taxon>
        <taxon>Sordariales</taxon>
        <taxon>Sordariaceae</taxon>
        <taxon>Neurospora</taxon>
    </lineage>
</organism>
<proteinExistence type="predicted"/>
<protein>
    <submittedName>
        <fullName evidence="2">Uncharacterized protein</fullName>
    </submittedName>
</protein>
<evidence type="ECO:0000313" key="3">
    <source>
        <dbReference type="Proteomes" id="UP001451303"/>
    </source>
</evidence>
<evidence type="ECO:0000313" key="2">
    <source>
        <dbReference type="EMBL" id="KAL0475673.1"/>
    </source>
</evidence>
<evidence type="ECO:0000256" key="1">
    <source>
        <dbReference type="SAM" id="Phobius"/>
    </source>
</evidence>
<keyword evidence="1" id="KW-0812">Transmembrane</keyword>
<name>A0ABR3DSM3_NEUIN</name>
<gene>
    <name evidence="2" type="ORF">QR685DRAFT_568422</name>
</gene>
<reference evidence="2 3" key="1">
    <citation type="submission" date="2023-09" db="EMBL/GenBank/DDBJ databases">
        <title>Multi-omics analysis of a traditional fermented food reveals byproduct-associated fungal strains for waste-to-food upcycling.</title>
        <authorList>
            <consortium name="Lawrence Berkeley National Laboratory"/>
            <person name="Rekdal V.M."/>
            <person name="Villalobos-Escobedo J.M."/>
            <person name="Rodriguez-Valeron N."/>
            <person name="Garcia M.O."/>
            <person name="Vasquez D.P."/>
            <person name="Damayanti I."/>
            <person name="Sorensen P.M."/>
            <person name="Baidoo E.E."/>
            <person name="De Carvalho A.C."/>
            <person name="Riley R."/>
            <person name="Lipzen A."/>
            <person name="He G."/>
            <person name="Yan M."/>
            <person name="Haridas S."/>
            <person name="Daum C."/>
            <person name="Yoshinaga Y."/>
            <person name="Ng V."/>
            <person name="Grigoriev I.V."/>
            <person name="Munk R."/>
            <person name="Nuraida L."/>
            <person name="Wijaya C.H."/>
            <person name="Morales P.-C."/>
            <person name="Keasling J.D."/>
        </authorList>
    </citation>
    <scope>NUCLEOTIDE SEQUENCE [LARGE SCALE GENOMIC DNA]</scope>
    <source>
        <strain evidence="2 3">FGSC 2613</strain>
    </source>
</reference>
<keyword evidence="1" id="KW-0472">Membrane</keyword>
<keyword evidence="1" id="KW-1133">Transmembrane helix</keyword>
<dbReference type="Proteomes" id="UP001451303">
    <property type="component" value="Unassembled WGS sequence"/>
</dbReference>